<evidence type="ECO:0000256" key="5">
    <source>
        <dbReference type="ARBA" id="ARBA00023242"/>
    </source>
</evidence>
<dbReference type="Proteomes" id="UP000595140">
    <property type="component" value="Unassembled WGS sequence"/>
</dbReference>
<dbReference type="GO" id="GO:0005634">
    <property type="term" value="C:nucleus"/>
    <property type="evidence" value="ECO:0007669"/>
    <property type="project" value="UniProtKB-SubCell"/>
</dbReference>
<evidence type="ECO:0000256" key="3">
    <source>
        <dbReference type="ARBA" id="ARBA00023125"/>
    </source>
</evidence>
<feature type="region of interest" description="Disordered" evidence="6">
    <location>
        <begin position="330"/>
        <end position="354"/>
    </location>
</feature>
<dbReference type="GO" id="GO:0006355">
    <property type="term" value="P:regulation of DNA-templated transcription"/>
    <property type="evidence" value="ECO:0007669"/>
    <property type="project" value="InterPro"/>
</dbReference>
<evidence type="ECO:0000259" key="7">
    <source>
        <dbReference type="PROSITE" id="PS51005"/>
    </source>
</evidence>
<dbReference type="SUPFAM" id="SSF101941">
    <property type="entry name" value="NAC domain"/>
    <property type="match status" value="1"/>
</dbReference>
<feature type="domain" description="NAC" evidence="7">
    <location>
        <begin position="2"/>
        <end position="155"/>
    </location>
</feature>
<dbReference type="GO" id="GO:0003677">
    <property type="term" value="F:DNA binding"/>
    <property type="evidence" value="ECO:0007669"/>
    <property type="project" value="UniProtKB-KW"/>
</dbReference>
<proteinExistence type="predicted"/>
<evidence type="ECO:0000313" key="8">
    <source>
        <dbReference type="EMBL" id="VFQ66612.1"/>
    </source>
</evidence>
<dbReference type="PANTHER" id="PTHR31989">
    <property type="entry name" value="NAC DOMAIN-CONTAINING PROTEIN 82-RELATED"/>
    <property type="match status" value="1"/>
</dbReference>
<evidence type="ECO:0000313" key="9">
    <source>
        <dbReference type="Proteomes" id="UP000595140"/>
    </source>
</evidence>
<dbReference type="EMBL" id="OOIL02000559">
    <property type="protein sequence ID" value="VFQ66612.1"/>
    <property type="molecule type" value="Genomic_DNA"/>
</dbReference>
<reference evidence="8 9" key="1">
    <citation type="submission" date="2018-04" db="EMBL/GenBank/DDBJ databases">
        <authorList>
            <person name="Vogel A."/>
        </authorList>
    </citation>
    <scope>NUCLEOTIDE SEQUENCE [LARGE SCALE GENOMIC DNA]</scope>
</reference>
<evidence type="ECO:0000256" key="4">
    <source>
        <dbReference type="ARBA" id="ARBA00023163"/>
    </source>
</evidence>
<evidence type="ECO:0000256" key="1">
    <source>
        <dbReference type="ARBA" id="ARBA00004123"/>
    </source>
</evidence>
<keyword evidence="3" id="KW-0238">DNA-binding</keyword>
<evidence type="ECO:0000256" key="2">
    <source>
        <dbReference type="ARBA" id="ARBA00023015"/>
    </source>
</evidence>
<comment type="subcellular location">
    <subcellularLocation>
        <location evidence="1">Nucleus</location>
    </subcellularLocation>
</comment>
<keyword evidence="5" id="KW-0539">Nucleus</keyword>
<keyword evidence="4" id="KW-0804">Transcription</keyword>
<organism evidence="8 9">
    <name type="scientific">Cuscuta campestris</name>
    <dbReference type="NCBI Taxonomy" id="132261"/>
    <lineage>
        <taxon>Eukaryota</taxon>
        <taxon>Viridiplantae</taxon>
        <taxon>Streptophyta</taxon>
        <taxon>Embryophyta</taxon>
        <taxon>Tracheophyta</taxon>
        <taxon>Spermatophyta</taxon>
        <taxon>Magnoliopsida</taxon>
        <taxon>eudicotyledons</taxon>
        <taxon>Gunneridae</taxon>
        <taxon>Pentapetalae</taxon>
        <taxon>asterids</taxon>
        <taxon>lamiids</taxon>
        <taxon>Solanales</taxon>
        <taxon>Convolvulaceae</taxon>
        <taxon>Cuscuteae</taxon>
        <taxon>Cuscuta</taxon>
        <taxon>Cuscuta subgen. Grammica</taxon>
        <taxon>Cuscuta sect. Cleistogrammica</taxon>
    </lineage>
</organism>
<sequence>MTEDGLRFRPTDAELLKMLRQFTDGDYTGGLVERRDLYADEEPWEICTGRGTVAAEDNTWYFFTELKRKAASKGRPGKRFIRSVGKGTWHGTSKVETIFNPERKQSLLGFKRNFTYWGGDDEERKGEFVMNEFSLPEGTAKSDRKDFVICRLKRKKRGPVHHDNDDAAEDAPRMILLSQEQENNNDDAAEDAPRMMLLSHDEEEGNNNNNNKDEDVSFSYDELFGGIEVEDMTAAPGPGPALLQQDAGSNETYPYACTTNNTAAVVAAPLSGVSGDTTWTLEMVEDFLLKDDDDIVGGGDAAASAAAIQEDNKAYDEWVSSMLDDFEVQHGGSGGEHNSFEFPAGGGSVAHPAI</sequence>
<dbReference type="OrthoDB" id="1261662at2759"/>
<dbReference type="Gene3D" id="2.170.150.80">
    <property type="entry name" value="NAC domain"/>
    <property type="match status" value="1"/>
</dbReference>
<dbReference type="AlphaFoldDB" id="A0A484KWV2"/>
<accession>A0A484KWV2</accession>
<keyword evidence="9" id="KW-1185">Reference proteome</keyword>
<name>A0A484KWV2_9ASTE</name>
<dbReference type="PROSITE" id="PS51005">
    <property type="entry name" value="NAC"/>
    <property type="match status" value="1"/>
</dbReference>
<gene>
    <name evidence="8" type="ORF">CCAM_LOCUS8388</name>
</gene>
<keyword evidence="2" id="KW-0805">Transcription regulation</keyword>
<dbReference type="InterPro" id="IPR003441">
    <property type="entry name" value="NAC-dom"/>
</dbReference>
<evidence type="ECO:0000256" key="6">
    <source>
        <dbReference type="SAM" id="MobiDB-lite"/>
    </source>
</evidence>
<dbReference type="InterPro" id="IPR036093">
    <property type="entry name" value="NAC_dom_sf"/>
</dbReference>
<protein>
    <recommendedName>
        <fullName evidence="7">NAC domain-containing protein</fullName>
    </recommendedName>
</protein>
<dbReference type="Pfam" id="PF02365">
    <property type="entry name" value="NAM"/>
    <property type="match status" value="1"/>
</dbReference>